<accession>A0ACC1JUY7</accession>
<dbReference type="Proteomes" id="UP001140234">
    <property type="component" value="Unassembled WGS sequence"/>
</dbReference>
<organism evidence="1 2">
    <name type="scientific">Coemansia nantahalensis</name>
    <dbReference type="NCBI Taxonomy" id="2789366"/>
    <lineage>
        <taxon>Eukaryota</taxon>
        <taxon>Fungi</taxon>
        <taxon>Fungi incertae sedis</taxon>
        <taxon>Zoopagomycota</taxon>
        <taxon>Kickxellomycotina</taxon>
        <taxon>Kickxellomycetes</taxon>
        <taxon>Kickxellales</taxon>
        <taxon>Kickxellaceae</taxon>
        <taxon>Coemansia</taxon>
    </lineage>
</organism>
<gene>
    <name evidence="1" type="ORF">IWQ57_003729</name>
</gene>
<sequence length="1073" mass="109699">MDAILRMLWVYLFRYPESRGVVLRRIDSLSRIFFPATKIHAWPKTVPLAAFVYFLVCAACYDFDFTARQLLHTLLQTDSGWPGTTRGIGDAEPILDTLNPMRVGLAFQAIVNVAAIATARSRAAGADPADAGAATAAAATSTASGAAAAADDAAASAAAANAAVLCPPFPGVAQLGGLDVLAADAPDAAGALAVDLELLPEAISNALTTATSVVSRYCSVLYPVFGRFVLADERLWRQACALPLFSSVVLTGTPFSLENTALQAPASSRGEQRSHHSGQASGAMAAGAAAGGGAGAAGAHSGSVAANAGATGDNASDRHFTDDMDGAGAGGTGGDSAPGGGGGGGGGGSPRTTSDAIRQLAPRPSPDRQAYVDLMTVHIRCVPRAQIFWEQLEPQRLVEMLVHNVLHVDQQLAAESRACLMDLLCPPSIAHQRGLADAGRRPAGMFSTRTERLVCVTQAVVCATQVLRAVDERYAHILVAGIYACDARSSISLVQPGDPLVDSPGIWPFALPQFGPGGGGGGGGGSRRFAHAANPSTASAASNGNASGAYADRLDMAHSADLRAGGSLARHAYSSSGQLGDGGDADINAEPSSAAAAAAIAAALDVKARRDKTAWSSSEPAARELNGGFLHFYLDLIHYLQIILFEIAEDGGAGAATADAPGPAPSPSHAGGASGTGDGAAPSALVGDRTLVEWARLLCAVEANAIAILCSASARVRRLSVEVLYQAGVTRRILAAVEARAQPRQPWIFRVGESAYEVLNVAVVPGEVAPGALEPLLSDFWSAPFGLAAAAASAAAAQRAQKPQQQPLARLAASASDADAALWAALFPPFILRASSAIPDAMLIARTLVCQRLYQMQPLMNQYSEISIRPTGAGSRSLANVRGPSIRMLERAGTTALRADLIGAFGSLFLFAVVSLPASDTTMRSALGSALGEAMAGMRSPRGALLGGGSGSDGTGGAGMASSASLSGGGGGGSSSRSRLAKSIARKLAPLKSTSRSSKLEQGAGLASIAQLVRVASVLLRSDNAPLRQQTALALAHTPPMYLHELLHELRPLAEFLLDDGAAGGPHRNYLHV</sequence>
<dbReference type="EMBL" id="JANBUJ010001289">
    <property type="protein sequence ID" value="KAJ2767980.1"/>
    <property type="molecule type" value="Genomic_DNA"/>
</dbReference>
<evidence type="ECO:0000313" key="1">
    <source>
        <dbReference type="EMBL" id="KAJ2767980.1"/>
    </source>
</evidence>
<proteinExistence type="predicted"/>
<reference evidence="1" key="1">
    <citation type="submission" date="2022-07" db="EMBL/GenBank/DDBJ databases">
        <title>Phylogenomic reconstructions and comparative analyses of Kickxellomycotina fungi.</title>
        <authorList>
            <person name="Reynolds N.K."/>
            <person name="Stajich J.E."/>
            <person name="Barry K."/>
            <person name="Grigoriev I.V."/>
            <person name="Crous P."/>
            <person name="Smith M.E."/>
        </authorList>
    </citation>
    <scope>NUCLEOTIDE SEQUENCE</scope>
    <source>
        <strain evidence="1">CBS 109366</strain>
    </source>
</reference>
<protein>
    <submittedName>
        <fullName evidence="1">Uncharacterized protein</fullName>
    </submittedName>
</protein>
<name>A0ACC1JUY7_9FUNG</name>
<feature type="non-terminal residue" evidence="1">
    <location>
        <position position="1073"/>
    </location>
</feature>
<comment type="caution">
    <text evidence="1">The sequence shown here is derived from an EMBL/GenBank/DDBJ whole genome shotgun (WGS) entry which is preliminary data.</text>
</comment>
<evidence type="ECO:0000313" key="2">
    <source>
        <dbReference type="Proteomes" id="UP001140234"/>
    </source>
</evidence>
<keyword evidence="2" id="KW-1185">Reference proteome</keyword>